<protein>
    <submittedName>
        <fullName evidence="1">Uncharacterized protein</fullName>
    </submittedName>
</protein>
<keyword evidence="2" id="KW-1185">Reference proteome</keyword>
<evidence type="ECO:0000313" key="1">
    <source>
        <dbReference type="EMBL" id="MFD2918520.1"/>
    </source>
</evidence>
<dbReference type="Proteomes" id="UP001597511">
    <property type="component" value="Unassembled WGS sequence"/>
</dbReference>
<evidence type="ECO:0000313" key="2">
    <source>
        <dbReference type="Proteomes" id="UP001597511"/>
    </source>
</evidence>
<comment type="caution">
    <text evidence="1">The sequence shown here is derived from an EMBL/GenBank/DDBJ whole genome shotgun (WGS) entry which is preliminary data.</text>
</comment>
<gene>
    <name evidence="1" type="ORF">ACFS6H_02290</name>
</gene>
<reference evidence="2" key="1">
    <citation type="journal article" date="2019" name="Int. J. Syst. Evol. Microbiol.">
        <title>The Global Catalogue of Microorganisms (GCM) 10K type strain sequencing project: providing services to taxonomists for standard genome sequencing and annotation.</title>
        <authorList>
            <consortium name="The Broad Institute Genomics Platform"/>
            <consortium name="The Broad Institute Genome Sequencing Center for Infectious Disease"/>
            <person name="Wu L."/>
            <person name="Ma J."/>
        </authorList>
    </citation>
    <scope>NUCLEOTIDE SEQUENCE [LARGE SCALE GENOMIC DNA]</scope>
    <source>
        <strain evidence="2">KCTC 23299</strain>
    </source>
</reference>
<dbReference type="RefSeq" id="WP_386094801.1">
    <property type="nucleotide sequence ID" value="NZ_JBHUOZ010000001.1"/>
</dbReference>
<dbReference type="EMBL" id="JBHUOZ010000001">
    <property type="protein sequence ID" value="MFD2918520.1"/>
    <property type="molecule type" value="Genomic_DNA"/>
</dbReference>
<sequence length="51" mass="5922">MAGFFSYGGYGSDPASDHVFHSTTCRWAAFKKHPTINYRLELKEKRRTLKN</sequence>
<name>A0ABW6A235_9BACT</name>
<accession>A0ABW6A235</accession>
<proteinExistence type="predicted"/>
<organism evidence="1 2">
    <name type="scientific">Terrimonas rubra</name>
    <dbReference type="NCBI Taxonomy" id="1035890"/>
    <lineage>
        <taxon>Bacteria</taxon>
        <taxon>Pseudomonadati</taxon>
        <taxon>Bacteroidota</taxon>
        <taxon>Chitinophagia</taxon>
        <taxon>Chitinophagales</taxon>
        <taxon>Chitinophagaceae</taxon>
        <taxon>Terrimonas</taxon>
    </lineage>
</organism>